<gene>
    <name evidence="11" type="ORF">ACFOE0_03645</name>
</gene>
<reference evidence="12" key="1">
    <citation type="journal article" date="2019" name="Int. J. Syst. Evol. Microbiol.">
        <title>The Global Catalogue of Microorganisms (GCM) 10K type strain sequencing project: providing services to taxonomists for standard genome sequencing and annotation.</title>
        <authorList>
            <consortium name="The Broad Institute Genomics Platform"/>
            <consortium name="The Broad Institute Genome Sequencing Center for Infectious Disease"/>
            <person name="Wu L."/>
            <person name="Ma J."/>
        </authorList>
    </citation>
    <scope>NUCLEOTIDE SEQUENCE [LARGE SCALE GENOMIC DNA]</scope>
    <source>
        <strain evidence="12">KCTC 52277</strain>
    </source>
</reference>
<comment type="subcellular location">
    <subcellularLocation>
        <location evidence="1">Cell membrane</location>
        <topology evidence="1">Multi-pass membrane protein</topology>
    </subcellularLocation>
    <subcellularLocation>
        <location evidence="8">Membrane</location>
        <topology evidence="8">Multi-pass membrane protein</topology>
    </subcellularLocation>
</comment>
<dbReference type="PANTHER" id="PTHR30625:SF15">
    <property type="entry name" value="BIOPOLYMER TRANSPORT PROTEIN EXBB"/>
    <property type="match status" value="1"/>
</dbReference>
<feature type="transmembrane region" description="Helical" evidence="9">
    <location>
        <begin position="122"/>
        <end position="143"/>
    </location>
</feature>
<evidence type="ECO:0000256" key="5">
    <source>
        <dbReference type="ARBA" id="ARBA00022927"/>
    </source>
</evidence>
<dbReference type="InterPro" id="IPR002898">
    <property type="entry name" value="MotA_ExbB_proton_chnl"/>
</dbReference>
<keyword evidence="3" id="KW-1003">Cell membrane</keyword>
<comment type="caution">
    <text evidence="11">The sequence shown here is derived from an EMBL/GenBank/DDBJ whole genome shotgun (WGS) entry which is preliminary data.</text>
</comment>
<keyword evidence="4 9" id="KW-0812">Transmembrane</keyword>
<evidence type="ECO:0000256" key="6">
    <source>
        <dbReference type="ARBA" id="ARBA00022989"/>
    </source>
</evidence>
<keyword evidence="2 8" id="KW-0813">Transport</keyword>
<feature type="domain" description="MotA/TolQ/ExbB proton channel" evidence="10">
    <location>
        <begin position="99"/>
        <end position="190"/>
    </location>
</feature>
<keyword evidence="6 9" id="KW-1133">Transmembrane helix</keyword>
<evidence type="ECO:0000259" key="10">
    <source>
        <dbReference type="Pfam" id="PF01618"/>
    </source>
</evidence>
<evidence type="ECO:0000313" key="12">
    <source>
        <dbReference type="Proteomes" id="UP001595621"/>
    </source>
</evidence>
<dbReference type="EMBL" id="JBHRTD010000006">
    <property type="protein sequence ID" value="MFC3137277.1"/>
    <property type="molecule type" value="Genomic_DNA"/>
</dbReference>
<keyword evidence="5 8" id="KW-0653">Protein transport</keyword>
<accession>A0ABV7GE23</accession>
<organism evidence="11 12">
    <name type="scientific">Shewanella submarina</name>
    <dbReference type="NCBI Taxonomy" id="2016376"/>
    <lineage>
        <taxon>Bacteria</taxon>
        <taxon>Pseudomonadati</taxon>
        <taxon>Pseudomonadota</taxon>
        <taxon>Gammaproteobacteria</taxon>
        <taxon>Alteromonadales</taxon>
        <taxon>Shewanellaceae</taxon>
        <taxon>Shewanella</taxon>
    </lineage>
</organism>
<dbReference type="RefSeq" id="WP_248935409.1">
    <property type="nucleotide sequence ID" value="NZ_JAKILF010000002.1"/>
</dbReference>
<evidence type="ECO:0000256" key="7">
    <source>
        <dbReference type="ARBA" id="ARBA00023136"/>
    </source>
</evidence>
<proteinExistence type="inferred from homology"/>
<protein>
    <submittedName>
        <fullName evidence="11">MotA/TolQ/ExbB proton channel family protein</fullName>
    </submittedName>
</protein>
<comment type="similarity">
    <text evidence="8">Belongs to the exbB/tolQ family.</text>
</comment>
<sequence length="230" mass="24974">MQDLISNLEQQLGPLTWPLVAAAVLSGMILLERVAYVIWYEVRGISAFQRRLLVAFRQRLAEPVNDKSLGKLDAQLKQSKGVFAKGCRLLLDGKALCRADREEMAQLWLAQLQSKQKTGLKLLHLIGVVSPLIGLLGTVLGLIQMFDGISQTQGPVTPAMLSAGLALAMNTTAAGLLIALPALLGSKLVDIWSSSRCTRLAHGLTQLNLWLDGVSALPQQRQEFAKLEVA</sequence>
<dbReference type="PANTHER" id="PTHR30625">
    <property type="entry name" value="PROTEIN TOLQ"/>
    <property type="match status" value="1"/>
</dbReference>
<keyword evidence="12" id="KW-1185">Reference proteome</keyword>
<evidence type="ECO:0000256" key="9">
    <source>
        <dbReference type="SAM" id="Phobius"/>
    </source>
</evidence>
<name>A0ABV7GE23_9GAMM</name>
<evidence type="ECO:0000256" key="8">
    <source>
        <dbReference type="RuleBase" id="RU004057"/>
    </source>
</evidence>
<evidence type="ECO:0000313" key="11">
    <source>
        <dbReference type="EMBL" id="MFC3137277.1"/>
    </source>
</evidence>
<evidence type="ECO:0000256" key="4">
    <source>
        <dbReference type="ARBA" id="ARBA00022692"/>
    </source>
</evidence>
<keyword evidence="7 9" id="KW-0472">Membrane</keyword>
<feature type="transmembrane region" description="Helical" evidence="9">
    <location>
        <begin position="20"/>
        <end position="42"/>
    </location>
</feature>
<dbReference type="Pfam" id="PF01618">
    <property type="entry name" value="MotA_ExbB"/>
    <property type="match status" value="1"/>
</dbReference>
<evidence type="ECO:0000256" key="3">
    <source>
        <dbReference type="ARBA" id="ARBA00022475"/>
    </source>
</evidence>
<dbReference type="InterPro" id="IPR050790">
    <property type="entry name" value="ExbB/TolQ_transport"/>
</dbReference>
<feature type="transmembrane region" description="Helical" evidence="9">
    <location>
        <begin position="163"/>
        <end position="184"/>
    </location>
</feature>
<evidence type="ECO:0000256" key="2">
    <source>
        <dbReference type="ARBA" id="ARBA00022448"/>
    </source>
</evidence>
<evidence type="ECO:0000256" key="1">
    <source>
        <dbReference type="ARBA" id="ARBA00004651"/>
    </source>
</evidence>
<dbReference type="Proteomes" id="UP001595621">
    <property type="component" value="Unassembled WGS sequence"/>
</dbReference>